<keyword evidence="4" id="KW-1185">Reference proteome</keyword>
<dbReference type="STRING" id="436010.A0A166X1L8"/>
<organism evidence="3 4">
    <name type="scientific">Athelia psychrophila</name>
    <dbReference type="NCBI Taxonomy" id="1759441"/>
    <lineage>
        <taxon>Eukaryota</taxon>
        <taxon>Fungi</taxon>
        <taxon>Dikarya</taxon>
        <taxon>Basidiomycota</taxon>
        <taxon>Agaricomycotina</taxon>
        <taxon>Agaricomycetes</taxon>
        <taxon>Agaricomycetidae</taxon>
        <taxon>Atheliales</taxon>
        <taxon>Atheliaceae</taxon>
        <taxon>Athelia</taxon>
    </lineage>
</organism>
<dbReference type="AlphaFoldDB" id="A0A166X1L8"/>
<evidence type="ECO:0000313" key="3">
    <source>
        <dbReference type="EMBL" id="KZP34334.1"/>
    </source>
</evidence>
<evidence type="ECO:0000313" key="4">
    <source>
        <dbReference type="Proteomes" id="UP000076532"/>
    </source>
</evidence>
<accession>A0A166X1L8</accession>
<keyword evidence="2" id="KW-0472">Membrane</keyword>
<dbReference type="Pfam" id="PF13450">
    <property type="entry name" value="NAD_binding_8"/>
    <property type="match status" value="1"/>
</dbReference>
<dbReference type="OrthoDB" id="74360at2759"/>
<gene>
    <name evidence="3" type="ORF">FIBSPDRAFT_942473</name>
</gene>
<evidence type="ECO:0000256" key="2">
    <source>
        <dbReference type="SAM" id="Phobius"/>
    </source>
</evidence>
<dbReference type="Proteomes" id="UP000076532">
    <property type="component" value="Unassembled WGS sequence"/>
</dbReference>
<dbReference type="InterPro" id="IPR036188">
    <property type="entry name" value="FAD/NAD-bd_sf"/>
</dbReference>
<dbReference type="Gene3D" id="3.50.50.60">
    <property type="entry name" value="FAD/NAD(P)-binding domain"/>
    <property type="match status" value="3"/>
</dbReference>
<dbReference type="PANTHER" id="PTHR42877">
    <property type="entry name" value="L-ORNITHINE N(5)-MONOOXYGENASE-RELATED"/>
    <property type="match status" value="1"/>
</dbReference>
<dbReference type="SUPFAM" id="SSF51905">
    <property type="entry name" value="FAD/NAD(P)-binding domain"/>
    <property type="match status" value="1"/>
</dbReference>
<dbReference type="PANTHER" id="PTHR42877:SF5">
    <property type="entry name" value="L-ORNITHINE N(5)-MONOOXYGENASE-RELATED"/>
    <property type="match status" value="1"/>
</dbReference>
<name>A0A166X1L8_9AGAM</name>
<sequence>MEPTQLPFIPVIIIGGGFSGLIMGAQLKRKLSFEDYVIYERAPDIGGTWSANKYPGCGVDIPALFYSLSFAPNPDFNNFFPEQPEILAYIKATAAKFGVDKRTKLNTNWDGAVWQESTKTWTVRLSDTQTGETFTQECRVLISAKGALVNPNPCTIPGVESFAGPVVHTARWTPDLNLEGKDVVVIGNGCSAAQVVPAISSDAKTVHQFSRSPQFFLPRPNPALGPVAKWIFRYVPFVQSSIRALIFHIFEYTVGQMYLSDRGERHRRRWKALSDWYVERTAPEEYWDILKPKYLIGCKRRVFDPGYLASLKKENVSLTNEPITRIDETGVLTESGKHYPADVIVLATGFEMSSFNIDLVGRDGVTPKEHWAKFGGVEAYKSVACAPFPNFFFLYGPNSSTGHTSVIFAVESVVELVLKVVRPVIKGQVTDVAVKLEYEQEFSAVQQKALSERVWVDCKSWYRDPETGWNGTLYPWTMYTLWRQTRWPTMDAWAFGDKIKQD</sequence>
<protein>
    <submittedName>
        <fullName evidence="3">FAD/NAD(P)-binding domain-containing protein</fullName>
    </submittedName>
</protein>
<keyword evidence="2" id="KW-0812">Transmembrane</keyword>
<keyword evidence="2" id="KW-1133">Transmembrane helix</keyword>
<comment type="similarity">
    <text evidence="1">Belongs to the FAD-binding monooxygenase family.</text>
</comment>
<feature type="transmembrane region" description="Helical" evidence="2">
    <location>
        <begin position="6"/>
        <end position="25"/>
    </location>
</feature>
<dbReference type="InterPro" id="IPR051209">
    <property type="entry name" value="FAD-bind_Monooxygenase_sf"/>
</dbReference>
<dbReference type="EMBL" id="KV417480">
    <property type="protein sequence ID" value="KZP34334.1"/>
    <property type="molecule type" value="Genomic_DNA"/>
</dbReference>
<proteinExistence type="inferred from homology"/>
<reference evidence="3 4" key="1">
    <citation type="journal article" date="2016" name="Mol. Biol. Evol.">
        <title>Comparative Genomics of Early-Diverging Mushroom-Forming Fungi Provides Insights into the Origins of Lignocellulose Decay Capabilities.</title>
        <authorList>
            <person name="Nagy L.G."/>
            <person name="Riley R."/>
            <person name="Tritt A."/>
            <person name="Adam C."/>
            <person name="Daum C."/>
            <person name="Floudas D."/>
            <person name="Sun H."/>
            <person name="Yadav J.S."/>
            <person name="Pangilinan J."/>
            <person name="Larsson K.H."/>
            <person name="Matsuura K."/>
            <person name="Barry K."/>
            <person name="Labutti K."/>
            <person name="Kuo R."/>
            <person name="Ohm R.A."/>
            <person name="Bhattacharya S.S."/>
            <person name="Shirouzu T."/>
            <person name="Yoshinaga Y."/>
            <person name="Martin F.M."/>
            <person name="Grigoriev I.V."/>
            <person name="Hibbett D.S."/>
        </authorList>
    </citation>
    <scope>NUCLEOTIDE SEQUENCE [LARGE SCALE GENOMIC DNA]</scope>
    <source>
        <strain evidence="3 4">CBS 109695</strain>
    </source>
</reference>
<evidence type="ECO:0000256" key="1">
    <source>
        <dbReference type="ARBA" id="ARBA00010139"/>
    </source>
</evidence>